<proteinExistence type="predicted"/>
<keyword evidence="2" id="KW-1185">Reference proteome</keyword>
<dbReference type="Proteomes" id="UP000799302">
    <property type="component" value="Unassembled WGS sequence"/>
</dbReference>
<name>A0A6A6TZ11_9PEZI</name>
<dbReference type="AlphaFoldDB" id="A0A6A6TZ11"/>
<accession>A0A6A6TZ11</accession>
<protein>
    <recommendedName>
        <fullName evidence="3">F-box domain-containing protein</fullName>
    </recommendedName>
</protein>
<evidence type="ECO:0000313" key="1">
    <source>
        <dbReference type="EMBL" id="KAF2664098.1"/>
    </source>
</evidence>
<evidence type="ECO:0000313" key="2">
    <source>
        <dbReference type="Proteomes" id="UP000799302"/>
    </source>
</evidence>
<gene>
    <name evidence="1" type="ORF">BT63DRAFT_460399</name>
</gene>
<reference evidence="1" key="1">
    <citation type="journal article" date="2020" name="Stud. Mycol.">
        <title>101 Dothideomycetes genomes: a test case for predicting lifestyles and emergence of pathogens.</title>
        <authorList>
            <person name="Haridas S."/>
            <person name="Albert R."/>
            <person name="Binder M."/>
            <person name="Bloem J."/>
            <person name="Labutti K."/>
            <person name="Salamov A."/>
            <person name="Andreopoulos B."/>
            <person name="Baker S."/>
            <person name="Barry K."/>
            <person name="Bills G."/>
            <person name="Bluhm B."/>
            <person name="Cannon C."/>
            <person name="Castanera R."/>
            <person name="Culley D."/>
            <person name="Daum C."/>
            <person name="Ezra D."/>
            <person name="Gonzalez J."/>
            <person name="Henrissat B."/>
            <person name="Kuo A."/>
            <person name="Liang C."/>
            <person name="Lipzen A."/>
            <person name="Lutzoni F."/>
            <person name="Magnuson J."/>
            <person name="Mondo S."/>
            <person name="Nolan M."/>
            <person name="Ohm R."/>
            <person name="Pangilinan J."/>
            <person name="Park H.-J."/>
            <person name="Ramirez L."/>
            <person name="Alfaro M."/>
            <person name="Sun H."/>
            <person name="Tritt A."/>
            <person name="Yoshinaga Y."/>
            <person name="Zwiers L.-H."/>
            <person name="Turgeon B."/>
            <person name="Goodwin S."/>
            <person name="Spatafora J."/>
            <person name="Crous P."/>
            <person name="Grigoriev I."/>
        </authorList>
    </citation>
    <scope>NUCLEOTIDE SEQUENCE</scope>
    <source>
        <strain evidence="1">CBS 115976</strain>
    </source>
</reference>
<dbReference type="EMBL" id="MU004243">
    <property type="protein sequence ID" value="KAF2664098.1"/>
    <property type="molecule type" value="Genomic_DNA"/>
</dbReference>
<organism evidence="1 2">
    <name type="scientific">Microthyrium microscopicum</name>
    <dbReference type="NCBI Taxonomy" id="703497"/>
    <lineage>
        <taxon>Eukaryota</taxon>
        <taxon>Fungi</taxon>
        <taxon>Dikarya</taxon>
        <taxon>Ascomycota</taxon>
        <taxon>Pezizomycotina</taxon>
        <taxon>Dothideomycetes</taxon>
        <taxon>Dothideomycetes incertae sedis</taxon>
        <taxon>Microthyriales</taxon>
        <taxon>Microthyriaceae</taxon>
        <taxon>Microthyrium</taxon>
    </lineage>
</organism>
<evidence type="ECO:0008006" key="3">
    <source>
        <dbReference type="Google" id="ProtNLM"/>
    </source>
</evidence>
<sequence length="348" mass="39611">MNIDLKGADPKLLEAHRLRISEKYYSREHEDKAAKVNGSSQRTDITVYNVKTKPITLQNLEKSLFLKLPQEIRLAICLELATDDAGFVQRIRAAQILDIMPSRIPQIALLNICRTIYNEAHNDVFKNLNMITPSEHILLFAEFTGNNSASSTSKVNPASLLFDLSTKHFHLSTGQLITRLTILPKSYIRFSRLRESFPSLRTITEVSYVSSDYNVTVPKYDEPAEALRWMCNMSVPYLDVLVRRNAGIYYLQSKGGEHDPFNQRSSFAAPPSETDYEVKFDGENHESMDDVTLEQLLLLKDLTLIVQLKGQGGPSITVKPVIIFHDSDELVTWTQLWNIAHGETQRER</sequence>